<organism evidence="1 2">
    <name type="scientific">Streptomyces sp. 900105245</name>
    <dbReference type="NCBI Taxonomy" id="3154379"/>
    <lineage>
        <taxon>Bacteria</taxon>
        <taxon>Bacillati</taxon>
        <taxon>Actinomycetota</taxon>
        <taxon>Actinomycetes</taxon>
        <taxon>Kitasatosporales</taxon>
        <taxon>Streptomycetaceae</taxon>
        <taxon>Streptomyces</taxon>
    </lineage>
</organism>
<comment type="caution">
    <text evidence="1">The sequence shown here is derived from an EMBL/GenBank/DDBJ whole genome shotgun (WGS) entry which is preliminary data.</text>
</comment>
<evidence type="ECO:0000313" key="2">
    <source>
        <dbReference type="Proteomes" id="UP001470023"/>
    </source>
</evidence>
<accession>A0ABV1UKH1</accession>
<reference evidence="1 2" key="1">
    <citation type="submission" date="2024-06" db="EMBL/GenBank/DDBJ databases">
        <title>The Natural Products Discovery Center: Release of the First 8490 Sequenced Strains for Exploring Actinobacteria Biosynthetic Diversity.</title>
        <authorList>
            <person name="Kalkreuter E."/>
            <person name="Kautsar S.A."/>
            <person name="Yang D."/>
            <person name="Bader C.D."/>
            <person name="Teijaro C.N."/>
            <person name="Fluegel L."/>
            <person name="Davis C.M."/>
            <person name="Simpson J.R."/>
            <person name="Lauterbach L."/>
            <person name="Steele A.D."/>
            <person name="Gui C."/>
            <person name="Meng S."/>
            <person name="Li G."/>
            <person name="Viehrig K."/>
            <person name="Ye F."/>
            <person name="Su P."/>
            <person name="Kiefer A.F."/>
            <person name="Nichols A."/>
            <person name="Cepeda A.J."/>
            <person name="Yan W."/>
            <person name="Fan B."/>
            <person name="Jiang Y."/>
            <person name="Adhikari A."/>
            <person name="Zheng C.-J."/>
            <person name="Schuster L."/>
            <person name="Cowan T.M."/>
            <person name="Smanski M.J."/>
            <person name="Chevrette M.G."/>
            <person name="De Carvalho L.P.S."/>
            <person name="Shen B."/>
        </authorList>
    </citation>
    <scope>NUCLEOTIDE SEQUENCE [LARGE SCALE GENOMIC DNA]</scope>
    <source>
        <strain evidence="1 2">NPDC001166</strain>
    </source>
</reference>
<protein>
    <recommendedName>
        <fullName evidence="3">Rubredoxin</fullName>
    </recommendedName>
</protein>
<keyword evidence="2" id="KW-1185">Reference proteome</keyword>
<dbReference type="Proteomes" id="UP001470023">
    <property type="component" value="Unassembled WGS sequence"/>
</dbReference>
<gene>
    <name evidence="1" type="ORF">ABT272_42175</name>
</gene>
<dbReference type="RefSeq" id="WP_352066097.1">
    <property type="nucleotide sequence ID" value="NZ_JBEPAZ010000092.1"/>
</dbReference>
<evidence type="ECO:0008006" key="3">
    <source>
        <dbReference type="Google" id="ProtNLM"/>
    </source>
</evidence>
<dbReference type="EMBL" id="JBEPAZ010000092">
    <property type="protein sequence ID" value="MER6434233.1"/>
    <property type="molecule type" value="Genomic_DNA"/>
</dbReference>
<proteinExistence type="predicted"/>
<evidence type="ECO:0000313" key="1">
    <source>
        <dbReference type="EMBL" id="MER6434233.1"/>
    </source>
</evidence>
<name>A0ABV1UKH1_9ACTN</name>
<sequence length="50" mass="6024">MEEFEFECWQCRETNYIRGRPKGFWSTTHYELPGEWTCWSCGALNTTPDE</sequence>